<dbReference type="GO" id="GO:0016874">
    <property type="term" value="F:ligase activity"/>
    <property type="evidence" value="ECO:0007669"/>
    <property type="project" value="UniProtKB-KW"/>
</dbReference>
<evidence type="ECO:0000256" key="1">
    <source>
        <dbReference type="ARBA" id="ARBA00022450"/>
    </source>
</evidence>
<dbReference type="InterPro" id="IPR013120">
    <property type="entry name" value="FAR_NAD-bd"/>
</dbReference>
<dbReference type="AlphaFoldDB" id="A0A162LKU1"/>
<keyword evidence="2" id="KW-0597">Phosphoprotein</keyword>
<dbReference type="Proteomes" id="UP000076881">
    <property type="component" value="Unassembled WGS sequence"/>
</dbReference>
<keyword evidence="6" id="KW-1185">Reference proteome</keyword>
<dbReference type="NCBIfam" id="TIGR01746">
    <property type="entry name" value="Thioester-redct"/>
    <property type="match status" value="1"/>
</dbReference>
<dbReference type="SUPFAM" id="SSF47336">
    <property type="entry name" value="ACP-like"/>
    <property type="match status" value="1"/>
</dbReference>
<evidence type="ECO:0000256" key="2">
    <source>
        <dbReference type="ARBA" id="ARBA00022553"/>
    </source>
</evidence>
<dbReference type="EMBL" id="AZHF01000008">
    <property type="protein sequence ID" value="OAA72054.1"/>
    <property type="molecule type" value="Genomic_DNA"/>
</dbReference>
<evidence type="ECO:0000313" key="6">
    <source>
        <dbReference type="Proteomes" id="UP000076881"/>
    </source>
</evidence>
<evidence type="ECO:0000259" key="4">
    <source>
        <dbReference type="Pfam" id="PF07993"/>
    </source>
</evidence>
<organism evidence="5 6">
    <name type="scientific">Akanthomyces lecanii RCEF 1005</name>
    <dbReference type="NCBI Taxonomy" id="1081108"/>
    <lineage>
        <taxon>Eukaryota</taxon>
        <taxon>Fungi</taxon>
        <taxon>Dikarya</taxon>
        <taxon>Ascomycota</taxon>
        <taxon>Pezizomycotina</taxon>
        <taxon>Sordariomycetes</taxon>
        <taxon>Hypocreomycetidae</taxon>
        <taxon>Hypocreales</taxon>
        <taxon>Cordycipitaceae</taxon>
        <taxon>Akanthomyces</taxon>
        <taxon>Cordyceps confragosa</taxon>
    </lineage>
</organism>
<sequence length="454" mass="49394">MLPGPGTASFPDTLLYSCSLDSVNMMSLVYFIRQQFQVKVGIPLLMDRTTSIRRLAQVISDSQATSTSTKQVEALCGPVTAPVDLTAEIDRHYSRIAAGLQVQAAQAKPSYSVRETENEGEHNSDKLVTVFLTGGNGFLGTQILRQLIEDSRVARVIALVRGKTDDEARRRTVDAAMKALWWTGSHHSKLCVWAGDLGIPQLGLDPSRWTALAGGAIVDVVIHCGATVHWGMSYKALEAVNVGSTMELLRLAIAAPHMAFVYVTGGRESTGDQEREEDVVEELSTSDALGYSQTKFVAEAVVKRVALRSSWAPVRRISVVSPGCVIGTPMEGVANADDYIWRLVAASISIGMYNADEVDTWVPLTDAATTARAIIRNALSQRSQPIVTQAADGMPWSRFWAILEDMGYRLKSATGKEWTAAVRQAINSAKEEHPLWPLQHMMEGGIPAFAFTST</sequence>
<dbReference type="PANTHER" id="PTHR44845:SF4">
    <property type="entry name" value="NONRIBOSOMAL PEPTIDE SYNTHASE INPA"/>
    <property type="match status" value="1"/>
</dbReference>
<evidence type="ECO:0000256" key="3">
    <source>
        <dbReference type="ARBA" id="ARBA00022598"/>
    </source>
</evidence>
<dbReference type="OrthoDB" id="416786at2759"/>
<dbReference type="PANTHER" id="PTHR44845">
    <property type="entry name" value="CARRIER DOMAIN-CONTAINING PROTEIN"/>
    <property type="match status" value="1"/>
</dbReference>
<dbReference type="Gene3D" id="3.40.50.720">
    <property type="entry name" value="NAD(P)-binding Rossmann-like Domain"/>
    <property type="match status" value="1"/>
</dbReference>
<proteinExistence type="predicted"/>
<evidence type="ECO:0000313" key="5">
    <source>
        <dbReference type="EMBL" id="OAA72054.1"/>
    </source>
</evidence>
<gene>
    <name evidence="5" type="ORF">LEL_09289</name>
</gene>
<keyword evidence="3" id="KW-0436">Ligase</keyword>
<feature type="domain" description="Thioester reductase (TE)" evidence="4">
    <location>
        <begin position="132"/>
        <end position="358"/>
    </location>
</feature>
<comment type="caution">
    <text evidence="5">The sequence shown here is derived from an EMBL/GenBank/DDBJ whole genome shotgun (WGS) entry which is preliminary data.</text>
</comment>
<dbReference type="InterPro" id="IPR036291">
    <property type="entry name" value="NAD(P)-bd_dom_sf"/>
</dbReference>
<protein>
    <submittedName>
        <fullName evidence="5">Non-ribosomal peptide synthetase</fullName>
    </submittedName>
</protein>
<dbReference type="Pfam" id="PF07993">
    <property type="entry name" value="NAD_binding_4"/>
    <property type="match status" value="1"/>
</dbReference>
<name>A0A162LKU1_CORDF</name>
<keyword evidence="1" id="KW-0596">Phosphopantetheine</keyword>
<accession>A0A162LKU1</accession>
<dbReference type="STRING" id="1081108.A0A162LKU1"/>
<dbReference type="InterPro" id="IPR036736">
    <property type="entry name" value="ACP-like_sf"/>
</dbReference>
<reference evidence="5 6" key="1">
    <citation type="journal article" date="2016" name="Genome Biol. Evol.">
        <title>Divergent and convergent evolution of fungal pathogenicity.</title>
        <authorList>
            <person name="Shang Y."/>
            <person name="Xiao G."/>
            <person name="Zheng P."/>
            <person name="Cen K."/>
            <person name="Zhan S."/>
            <person name="Wang C."/>
        </authorList>
    </citation>
    <scope>NUCLEOTIDE SEQUENCE [LARGE SCALE GENOMIC DNA]</scope>
    <source>
        <strain evidence="5 6">RCEF 1005</strain>
    </source>
</reference>
<dbReference type="InterPro" id="IPR010080">
    <property type="entry name" value="Thioester_reductase-like_dom"/>
</dbReference>
<dbReference type="SUPFAM" id="SSF51735">
    <property type="entry name" value="NAD(P)-binding Rossmann-fold domains"/>
    <property type="match status" value="1"/>
</dbReference>